<evidence type="ECO:0000259" key="8">
    <source>
        <dbReference type="PROSITE" id="PS51918"/>
    </source>
</evidence>
<reference evidence="10" key="1">
    <citation type="journal article" date="2019" name="Int. J. Syst. Evol. Microbiol.">
        <title>The Global Catalogue of Microorganisms (GCM) 10K type strain sequencing project: providing services to taxonomists for standard genome sequencing and annotation.</title>
        <authorList>
            <consortium name="The Broad Institute Genomics Platform"/>
            <consortium name="The Broad Institute Genome Sequencing Center for Infectious Disease"/>
            <person name="Wu L."/>
            <person name="Ma J."/>
        </authorList>
    </citation>
    <scope>NUCLEOTIDE SEQUENCE [LARGE SCALE GENOMIC DNA]</scope>
    <source>
        <strain evidence="10">CGMCC 4.7198</strain>
    </source>
</reference>
<dbReference type="Proteomes" id="UP001596957">
    <property type="component" value="Unassembled WGS sequence"/>
</dbReference>
<organism evidence="9 10">
    <name type="scientific">Streptomyces lutosisoli</name>
    <dbReference type="NCBI Taxonomy" id="2665721"/>
    <lineage>
        <taxon>Bacteria</taxon>
        <taxon>Bacillati</taxon>
        <taxon>Actinomycetota</taxon>
        <taxon>Actinomycetes</taxon>
        <taxon>Kitasatosporales</taxon>
        <taxon>Streptomycetaceae</taxon>
        <taxon>Streptomyces</taxon>
    </lineage>
</organism>
<keyword evidence="3" id="KW-0949">S-adenosyl-L-methionine</keyword>
<evidence type="ECO:0000256" key="2">
    <source>
        <dbReference type="ARBA" id="ARBA00022485"/>
    </source>
</evidence>
<evidence type="ECO:0000256" key="3">
    <source>
        <dbReference type="ARBA" id="ARBA00022691"/>
    </source>
</evidence>
<dbReference type="SFLD" id="SFLDG01070">
    <property type="entry name" value="PLP-dependent"/>
    <property type="match status" value="1"/>
</dbReference>
<accession>A0ABW2VQP0</accession>
<dbReference type="PANTHER" id="PTHR30538:SF0">
    <property type="entry name" value="L-LYSINE 2,3-AMINOMUTASE AQ_1632-RELATED"/>
    <property type="match status" value="1"/>
</dbReference>
<evidence type="ECO:0000313" key="10">
    <source>
        <dbReference type="Proteomes" id="UP001596957"/>
    </source>
</evidence>
<comment type="cofactor">
    <cofactor evidence="1">
        <name>pyridoxal 5'-phosphate</name>
        <dbReference type="ChEBI" id="CHEBI:597326"/>
    </cofactor>
</comment>
<keyword evidence="4" id="KW-0479">Metal-binding</keyword>
<evidence type="ECO:0000256" key="6">
    <source>
        <dbReference type="ARBA" id="ARBA00023004"/>
    </source>
</evidence>
<comment type="caution">
    <text evidence="9">The sequence shown here is derived from an EMBL/GenBank/DDBJ whole genome shotgun (WGS) entry which is preliminary data.</text>
</comment>
<dbReference type="InterPro" id="IPR058240">
    <property type="entry name" value="rSAM_sf"/>
</dbReference>
<evidence type="ECO:0000256" key="4">
    <source>
        <dbReference type="ARBA" id="ARBA00022723"/>
    </source>
</evidence>
<dbReference type="InterPro" id="IPR013785">
    <property type="entry name" value="Aldolase_TIM"/>
</dbReference>
<dbReference type="InterPro" id="IPR003739">
    <property type="entry name" value="Lys_aminomutase/Glu_NH3_mut"/>
</dbReference>
<keyword evidence="2" id="KW-0004">4Fe-4S</keyword>
<protein>
    <submittedName>
        <fullName evidence="9">KamA family radical SAM protein</fullName>
    </submittedName>
</protein>
<dbReference type="NCBIfam" id="TIGR00238">
    <property type="entry name" value="KamA family radical SAM protein"/>
    <property type="match status" value="1"/>
</dbReference>
<dbReference type="PANTHER" id="PTHR30538">
    <property type="entry name" value="LYSINE 2,3-AMINOMUTASE-RELATED"/>
    <property type="match status" value="1"/>
</dbReference>
<gene>
    <name evidence="9" type="ORF">ACFQZP_27610</name>
</gene>
<keyword evidence="5" id="KW-0663">Pyridoxal phosphate</keyword>
<dbReference type="Gene3D" id="3.20.20.70">
    <property type="entry name" value="Aldolase class I"/>
    <property type="match status" value="1"/>
</dbReference>
<dbReference type="Pfam" id="PF04055">
    <property type="entry name" value="Radical_SAM"/>
    <property type="match status" value="1"/>
</dbReference>
<name>A0ABW2VQP0_9ACTN</name>
<dbReference type="RefSeq" id="WP_381261179.1">
    <property type="nucleotide sequence ID" value="NZ_JBHTBI010000048.1"/>
</dbReference>
<dbReference type="SFLD" id="SFLDS00029">
    <property type="entry name" value="Radical_SAM"/>
    <property type="match status" value="1"/>
</dbReference>
<feature type="domain" description="Radical SAM core" evidence="8">
    <location>
        <begin position="89"/>
        <end position="325"/>
    </location>
</feature>
<evidence type="ECO:0000256" key="7">
    <source>
        <dbReference type="ARBA" id="ARBA00023014"/>
    </source>
</evidence>
<keyword evidence="10" id="KW-1185">Reference proteome</keyword>
<dbReference type="SUPFAM" id="SSF102114">
    <property type="entry name" value="Radical SAM enzymes"/>
    <property type="match status" value="1"/>
</dbReference>
<dbReference type="InterPro" id="IPR007197">
    <property type="entry name" value="rSAM"/>
</dbReference>
<dbReference type="EMBL" id="JBHTEC010000001">
    <property type="protein sequence ID" value="MFD0285386.1"/>
    <property type="molecule type" value="Genomic_DNA"/>
</dbReference>
<keyword evidence="7" id="KW-0411">Iron-sulfur</keyword>
<evidence type="ECO:0000256" key="1">
    <source>
        <dbReference type="ARBA" id="ARBA00001933"/>
    </source>
</evidence>
<keyword evidence="6" id="KW-0408">Iron</keyword>
<sequence>MARDHQPPAAIRDLARVEGLPPEEALSRADVVREFEFRITPYYAALIDWSDLRDPLRLIVMPEVEELSDTLDFDPSDEASNTRVRGLQHKYPPTALLLLTDVCATYCRFCFRKRFTLGTDPAHHLRPEGDLDTAERETTLDIGEGLRYIRAHPEIDNVLLTGGDPLMLSPARLTTALTAVRAVPHVGVIRIGSKVPAFDPARITPALAHTLASASRPDARTHVMCHFTHSRELTSEALAATTRLQDAGIILTNQSPLLCGVNDDPDELAQLHRRLAATGIAPYYVFLCRPTRGNERFALPLAEAVDIITAARAQLNGLAKRFRFVASHTTGKIEILGRHGDELLFRYHEARNPADQDRLLSWPAGRPVTWLDEVVAAAGANPVPAMPHPQPHQSIVG</sequence>
<dbReference type="PROSITE" id="PS51918">
    <property type="entry name" value="RADICAL_SAM"/>
    <property type="match status" value="1"/>
</dbReference>
<proteinExistence type="predicted"/>
<evidence type="ECO:0000313" key="9">
    <source>
        <dbReference type="EMBL" id="MFD0285386.1"/>
    </source>
</evidence>
<evidence type="ECO:0000256" key="5">
    <source>
        <dbReference type="ARBA" id="ARBA00022898"/>
    </source>
</evidence>